<reference evidence="3 4" key="1">
    <citation type="journal article" date="2019" name="Int. J. Syst. Evol. Microbiol.">
        <title>The Global Catalogue of Microorganisms (GCM) 10K type strain sequencing project: providing services to taxonomists for standard genome sequencing and annotation.</title>
        <authorList>
            <consortium name="The Broad Institute Genomics Platform"/>
            <consortium name="The Broad Institute Genome Sequencing Center for Infectious Disease"/>
            <person name="Wu L."/>
            <person name="Ma J."/>
        </authorList>
    </citation>
    <scope>NUCLEOTIDE SEQUENCE [LARGE SCALE GENOMIC DNA]</scope>
    <source>
        <strain evidence="3 4">JCM 14560</strain>
    </source>
</reference>
<proteinExistence type="predicted"/>
<protein>
    <recommendedName>
        <fullName evidence="2">Histidine kinase/HSP90-like ATPase domain-containing protein</fullName>
    </recommendedName>
</protein>
<dbReference type="Gene3D" id="3.30.565.10">
    <property type="entry name" value="Histidine kinase-like ATPase, C-terminal domain"/>
    <property type="match status" value="1"/>
</dbReference>
<dbReference type="Pfam" id="PF13581">
    <property type="entry name" value="HATPase_c_2"/>
    <property type="match status" value="1"/>
</dbReference>
<evidence type="ECO:0000256" key="1">
    <source>
        <dbReference type="ARBA" id="ARBA00022527"/>
    </source>
</evidence>
<sequence>MPETIDRALAEAGAEGCWLPRSQQSPRFARRLLRGLLAEVEGGHRFAGAGELLLSELVSNALEHADTPGRLIWVGLEVDVTRLRIEVHDASPVRPVLREVYDDERRGRGLVLVERLSTRWGCCPRAGGIGKIVWCECGHENASGPAAGDAEAGR</sequence>
<name>A0ABN2Z2B0_9ACTN</name>
<dbReference type="InterPro" id="IPR036890">
    <property type="entry name" value="HATPase_C_sf"/>
</dbReference>
<keyword evidence="1" id="KW-0723">Serine/threonine-protein kinase</keyword>
<keyword evidence="1" id="KW-0418">Kinase</keyword>
<organism evidence="3 4">
    <name type="scientific">Kitasatospora kazusensis</name>
    <dbReference type="NCBI Taxonomy" id="407974"/>
    <lineage>
        <taxon>Bacteria</taxon>
        <taxon>Bacillati</taxon>
        <taxon>Actinomycetota</taxon>
        <taxon>Actinomycetes</taxon>
        <taxon>Kitasatosporales</taxon>
        <taxon>Streptomycetaceae</taxon>
        <taxon>Kitasatospora</taxon>
    </lineage>
</organism>
<accession>A0ABN2Z2B0</accession>
<keyword evidence="1" id="KW-0808">Transferase</keyword>
<dbReference type="PANTHER" id="PTHR35526">
    <property type="entry name" value="ANTI-SIGMA-F FACTOR RSBW-RELATED"/>
    <property type="match status" value="1"/>
</dbReference>
<dbReference type="PANTHER" id="PTHR35526:SF3">
    <property type="entry name" value="ANTI-SIGMA-F FACTOR RSBW"/>
    <property type="match status" value="1"/>
</dbReference>
<dbReference type="EMBL" id="BAAANT010000005">
    <property type="protein sequence ID" value="GAA2135716.1"/>
    <property type="molecule type" value="Genomic_DNA"/>
</dbReference>
<dbReference type="InterPro" id="IPR050267">
    <property type="entry name" value="Anti-sigma-factor_SerPK"/>
</dbReference>
<dbReference type="RefSeq" id="WP_344461957.1">
    <property type="nucleotide sequence ID" value="NZ_BAAANT010000005.1"/>
</dbReference>
<keyword evidence="4" id="KW-1185">Reference proteome</keyword>
<comment type="caution">
    <text evidence="3">The sequence shown here is derived from an EMBL/GenBank/DDBJ whole genome shotgun (WGS) entry which is preliminary data.</text>
</comment>
<evidence type="ECO:0000259" key="2">
    <source>
        <dbReference type="Pfam" id="PF13581"/>
    </source>
</evidence>
<dbReference type="InterPro" id="IPR003594">
    <property type="entry name" value="HATPase_dom"/>
</dbReference>
<evidence type="ECO:0000313" key="3">
    <source>
        <dbReference type="EMBL" id="GAA2135716.1"/>
    </source>
</evidence>
<feature type="domain" description="Histidine kinase/HSP90-like ATPase" evidence="2">
    <location>
        <begin position="28"/>
        <end position="118"/>
    </location>
</feature>
<dbReference type="SUPFAM" id="SSF55874">
    <property type="entry name" value="ATPase domain of HSP90 chaperone/DNA topoisomerase II/histidine kinase"/>
    <property type="match status" value="1"/>
</dbReference>
<evidence type="ECO:0000313" key="4">
    <source>
        <dbReference type="Proteomes" id="UP001422759"/>
    </source>
</evidence>
<dbReference type="CDD" id="cd16936">
    <property type="entry name" value="HATPase_RsbW-like"/>
    <property type="match status" value="1"/>
</dbReference>
<gene>
    <name evidence="3" type="ORF">GCM10009760_14610</name>
</gene>
<dbReference type="Proteomes" id="UP001422759">
    <property type="component" value="Unassembled WGS sequence"/>
</dbReference>